<feature type="region of interest" description="Disordered" evidence="1">
    <location>
        <begin position="89"/>
        <end position="129"/>
    </location>
</feature>
<organism evidence="2 3">
    <name type="scientific">Musa troglodytarum</name>
    <name type="common">fe'i banana</name>
    <dbReference type="NCBI Taxonomy" id="320322"/>
    <lineage>
        <taxon>Eukaryota</taxon>
        <taxon>Viridiplantae</taxon>
        <taxon>Streptophyta</taxon>
        <taxon>Embryophyta</taxon>
        <taxon>Tracheophyta</taxon>
        <taxon>Spermatophyta</taxon>
        <taxon>Magnoliopsida</taxon>
        <taxon>Liliopsida</taxon>
        <taxon>Zingiberales</taxon>
        <taxon>Musaceae</taxon>
        <taxon>Musa</taxon>
    </lineage>
</organism>
<keyword evidence="3" id="KW-1185">Reference proteome</keyword>
<dbReference type="OrthoDB" id="10541332at2759"/>
<evidence type="ECO:0000313" key="3">
    <source>
        <dbReference type="Proteomes" id="UP001055439"/>
    </source>
</evidence>
<evidence type="ECO:0000313" key="2">
    <source>
        <dbReference type="EMBL" id="URD72711.1"/>
    </source>
</evidence>
<dbReference type="AlphaFoldDB" id="A0A9E7E9B1"/>
<gene>
    <name evidence="2" type="ORF">MUK42_36206</name>
</gene>
<sequence>MLGGNGSFHETRTRTRKDRSYSPALTPEAPAFFNPFFLTIKLAPIKKLDESARTKPLMLSEDMPVYDSTQLPADAVSAGAIPSWLREIKEKENPSRDRSPTTASYPPSVPGDGPCRRRRSSSAGGAPRR</sequence>
<protein>
    <submittedName>
        <fullName evidence="2">Uncharacterized protein</fullName>
    </submittedName>
</protein>
<proteinExistence type="predicted"/>
<feature type="compositionally biased region" description="Basic and acidic residues" evidence="1">
    <location>
        <begin position="89"/>
        <end position="99"/>
    </location>
</feature>
<name>A0A9E7E9B1_9LILI</name>
<accession>A0A9E7E9B1</accession>
<dbReference type="Proteomes" id="UP001055439">
    <property type="component" value="Chromosome 1"/>
</dbReference>
<reference evidence="2" key="1">
    <citation type="submission" date="2022-05" db="EMBL/GenBank/DDBJ databases">
        <title>The Musa troglodytarum L. genome provides insights into the mechanism of non-climacteric behaviour and enrichment of carotenoids.</title>
        <authorList>
            <person name="Wang J."/>
        </authorList>
    </citation>
    <scope>NUCLEOTIDE SEQUENCE</scope>
    <source>
        <tissue evidence="2">Leaf</tissue>
    </source>
</reference>
<dbReference type="EMBL" id="CP097502">
    <property type="protein sequence ID" value="URD72711.1"/>
    <property type="molecule type" value="Genomic_DNA"/>
</dbReference>
<evidence type="ECO:0000256" key="1">
    <source>
        <dbReference type="SAM" id="MobiDB-lite"/>
    </source>
</evidence>
<feature type="region of interest" description="Disordered" evidence="1">
    <location>
        <begin position="1"/>
        <end position="29"/>
    </location>
</feature>